<sequence length="75" mass="7682">MAWRAALTAGVSPAALVDRAADVLRDGESRRVETALARAGVLLVLPLGICFLPGFVATTVVPVVLQLLHGFAGSG</sequence>
<proteinExistence type="predicted"/>
<dbReference type="AlphaFoldDB" id="A0A077LTC1"/>
<keyword evidence="1" id="KW-0472">Membrane</keyword>
<protein>
    <recommendedName>
        <fullName evidence="4">Type II secretion system protein GspF domain-containing protein</fullName>
    </recommendedName>
</protein>
<keyword evidence="3" id="KW-1185">Reference proteome</keyword>
<gene>
    <name evidence="2" type="ORF">BN12_140001</name>
</gene>
<dbReference type="EMBL" id="CAJB01000046">
    <property type="protein sequence ID" value="CCH76673.1"/>
    <property type="molecule type" value="Genomic_DNA"/>
</dbReference>
<dbReference type="Proteomes" id="UP000035721">
    <property type="component" value="Unassembled WGS sequence"/>
</dbReference>
<keyword evidence="1" id="KW-0812">Transmembrane</keyword>
<evidence type="ECO:0000313" key="3">
    <source>
        <dbReference type="Proteomes" id="UP000035721"/>
    </source>
</evidence>
<accession>A0A077LTC1</accession>
<feature type="transmembrane region" description="Helical" evidence="1">
    <location>
        <begin position="44"/>
        <end position="68"/>
    </location>
</feature>
<evidence type="ECO:0000313" key="2">
    <source>
        <dbReference type="EMBL" id="CCH76673.1"/>
    </source>
</evidence>
<dbReference type="STRING" id="1194083.BN12_140001"/>
<keyword evidence="1" id="KW-1133">Transmembrane helix</keyword>
<comment type="caution">
    <text evidence="2">The sequence shown here is derived from an EMBL/GenBank/DDBJ whole genome shotgun (WGS) entry which is preliminary data.</text>
</comment>
<evidence type="ECO:0000256" key="1">
    <source>
        <dbReference type="SAM" id="Phobius"/>
    </source>
</evidence>
<reference evidence="2 3" key="1">
    <citation type="journal article" date="2013" name="ISME J.">
        <title>A metabolic model for members of the genus Tetrasphaera involved in enhanced biological phosphorus removal.</title>
        <authorList>
            <person name="Kristiansen R."/>
            <person name="Nguyen H.T.T."/>
            <person name="Saunders A.M."/>
            <person name="Nielsen J.L."/>
            <person name="Wimmer R."/>
            <person name="Le V.Q."/>
            <person name="McIlroy S.J."/>
            <person name="Petrovski S."/>
            <person name="Seviour R.J."/>
            <person name="Calteau A."/>
            <person name="Nielsen K.L."/>
            <person name="Nielsen P.H."/>
        </authorList>
    </citation>
    <scope>NUCLEOTIDE SEQUENCE [LARGE SCALE GENOMIC DNA]</scope>
    <source>
        <strain evidence="2 3">T1-X7</strain>
    </source>
</reference>
<name>A0A077LTC1_9MICO</name>
<organism evidence="2 3">
    <name type="scientific">Nostocoides japonicum T1-X7</name>
    <dbReference type="NCBI Taxonomy" id="1194083"/>
    <lineage>
        <taxon>Bacteria</taxon>
        <taxon>Bacillati</taxon>
        <taxon>Actinomycetota</taxon>
        <taxon>Actinomycetes</taxon>
        <taxon>Micrococcales</taxon>
        <taxon>Intrasporangiaceae</taxon>
        <taxon>Nostocoides</taxon>
    </lineage>
</organism>
<evidence type="ECO:0008006" key="4">
    <source>
        <dbReference type="Google" id="ProtNLM"/>
    </source>
</evidence>